<evidence type="ECO:0000313" key="3">
    <source>
        <dbReference type="WBParaSite" id="HCON_00090900-00001"/>
    </source>
</evidence>
<dbReference type="InterPro" id="IPR035126">
    <property type="entry name" value="SCVP"/>
</dbReference>
<evidence type="ECO:0000313" key="2">
    <source>
        <dbReference type="Proteomes" id="UP000025227"/>
    </source>
</evidence>
<sequence>LLHHLFLLTFFNHFIKMLEKASQKKVVEKTRNRPSKRIKGSSEGHMSAHQFAMLRLVVFLSLLAFSLACKPSTSSASATTTTASTTPSSTTQGKQPTSNGKREVGQAHVLVVTSLKFNPAVNSILEKAFKQGVEQHAHKHGVHYDHNLVYGKTERIGHKFAMGYQILGADCEELENFISSGKRQTDLIGTVFAMCNGKLMVL</sequence>
<dbReference type="OrthoDB" id="5872262at2759"/>
<dbReference type="Pfam" id="PF17619">
    <property type="entry name" value="SCVP"/>
    <property type="match status" value="1"/>
</dbReference>
<evidence type="ECO:0000256" key="1">
    <source>
        <dbReference type="SAM" id="MobiDB-lite"/>
    </source>
</evidence>
<dbReference type="Proteomes" id="UP000025227">
    <property type="component" value="Unplaced"/>
</dbReference>
<name>A0A7I4YGM0_HAECO</name>
<protein>
    <submittedName>
        <fullName evidence="3">DrsE domain-containing protein</fullName>
    </submittedName>
</protein>
<keyword evidence="2" id="KW-1185">Reference proteome</keyword>
<feature type="region of interest" description="Disordered" evidence="1">
    <location>
        <begin position="73"/>
        <end position="103"/>
    </location>
</feature>
<proteinExistence type="predicted"/>
<accession>A0A7I4YGM0</accession>
<reference evidence="3" key="1">
    <citation type="submission" date="2020-12" db="UniProtKB">
        <authorList>
            <consortium name="WormBaseParasite"/>
        </authorList>
    </citation>
    <scope>IDENTIFICATION</scope>
    <source>
        <strain evidence="3">MHco3</strain>
    </source>
</reference>
<feature type="compositionally biased region" description="Low complexity" evidence="1">
    <location>
        <begin position="73"/>
        <end position="91"/>
    </location>
</feature>
<organism evidence="2 3">
    <name type="scientific">Haemonchus contortus</name>
    <name type="common">Barber pole worm</name>
    <dbReference type="NCBI Taxonomy" id="6289"/>
    <lineage>
        <taxon>Eukaryota</taxon>
        <taxon>Metazoa</taxon>
        <taxon>Ecdysozoa</taxon>
        <taxon>Nematoda</taxon>
        <taxon>Chromadorea</taxon>
        <taxon>Rhabditida</taxon>
        <taxon>Rhabditina</taxon>
        <taxon>Rhabditomorpha</taxon>
        <taxon>Strongyloidea</taxon>
        <taxon>Trichostrongylidae</taxon>
        <taxon>Haemonchus</taxon>
    </lineage>
</organism>
<dbReference type="WBParaSite" id="HCON_00090900-00001">
    <property type="protein sequence ID" value="HCON_00090900-00001"/>
    <property type="gene ID" value="HCON_00090900"/>
</dbReference>
<dbReference type="AlphaFoldDB" id="A0A7I4YGM0"/>